<dbReference type="Proteomes" id="UP000280395">
    <property type="component" value="Unassembled WGS sequence"/>
</dbReference>
<feature type="domain" description="N-acetyltransferase ESCO zinc-finger" evidence="1">
    <location>
        <begin position="3"/>
        <end position="30"/>
    </location>
</feature>
<evidence type="ECO:0000313" key="3">
    <source>
        <dbReference type="Proteomes" id="UP000280395"/>
    </source>
</evidence>
<dbReference type="AlphaFoldDB" id="A0A2K4W4W6"/>
<protein>
    <recommendedName>
        <fullName evidence="1">N-acetyltransferase ESCO zinc-finger domain-containing protein</fullName>
    </recommendedName>
</protein>
<comment type="caution">
    <text evidence="2">The sequence shown here is derived from an EMBL/GenBank/DDBJ whole genome shotgun (WGS) entry which is preliminary data.</text>
</comment>
<proteinExistence type="predicted"/>
<gene>
    <name evidence="2" type="ORF">ALP29_200124</name>
</gene>
<dbReference type="RefSeq" id="WP_058398782.1">
    <property type="nucleotide sequence ID" value="NZ_LIIJ01000245.1"/>
</dbReference>
<reference evidence="2 3" key="1">
    <citation type="submission" date="2018-08" db="EMBL/GenBank/DDBJ databases">
        <title>Recombination of ecologically and evolutionarily significant loci maintains genetic cohesion in the Pseudomonas syringae species complex.</title>
        <authorList>
            <person name="Dillon M."/>
            <person name="Thakur S."/>
            <person name="Almeida R.N.D."/>
            <person name="Weir B.S."/>
            <person name="Guttman D.S."/>
        </authorList>
    </citation>
    <scope>NUCLEOTIDE SEQUENCE [LARGE SCALE GENOMIC DNA]</scope>
    <source>
        <strain evidence="2 3">ICMP 14479</strain>
    </source>
</reference>
<dbReference type="EMBL" id="RBUA01000177">
    <property type="protein sequence ID" value="RMU64958.1"/>
    <property type="molecule type" value="Genomic_DNA"/>
</dbReference>
<dbReference type="Pfam" id="PF13878">
    <property type="entry name" value="zf-C2H2_3"/>
    <property type="match status" value="1"/>
</dbReference>
<organism evidence="2 3">
    <name type="scientific">Pseudomonas syringae pv. avii</name>
    <dbReference type="NCBI Taxonomy" id="663959"/>
    <lineage>
        <taxon>Bacteria</taxon>
        <taxon>Pseudomonadati</taxon>
        <taxon>Pseudomonadota</taxon>
        <taxon>Gammaproteobacteria</taxon>
        <taxon>Pseudomonadales</taxon>
        <taxon>Pseudomonadaceae</taxon>
        <taxon>Pseudomonas</taxon>
        <taxon>Pseudomonas syringae</taxon>
    </lineage>
</organism>
<evidence type="ECO:0000259" key="1">
    <source>
        <dbReference type="Pfam" id="PF13878"/>
    </source>
</evidence>
<sequence>MSASTCRICGLLYVPSLEEDRKTHAARHKKLARGSQPQMVRDFSKAFGWAVAFNDGGLDRLKTDYDPELGKLVVVYSWWSRALANGVPEKDFDLYMNAHLTFADSLVSSVGEAEARTGIKKWEQYAG</sequence>
<accession>A0A2K4W4W6</accession>
<dbReference type="InterPro" id="IPR028005">
    <property type="entry name" value="AcTrfase_ESCO_Znf_dom"/>
</dbReference>
<evidence type="ECO:0000313" key="2">
    <source>
        <dbReference type="EMBL" id="RMU64958.1"/>
    </source>
</evidence>
<name>A0A2K4W4W6_PSESX</name>